<keyword evidence="4" id="KW-1185">Reference proteome</keyword>
<evidence type="ECO:0000313" key="4">
    <source>
        <dbReference type="Proteomes" id="UP000183018"/>
    </source>
</evidence>
<dbReference type="STRING" id="289370.SAMN05216602_0822"/>
<feature type="region of interest" description="Disordered" evidence="1">
    <location>
        <begin position="159"/>
        <end position="182"/>
    </location>
</feature>
<dbReference type="AlphaFoldDB" id="A0A1I3HE10"/>
<protein>
    <submittedName>
        <fullName evidence="3">Uncharacterized protein</fullName>
    </submittedName>
</protein>
<evidence type="ECO:0000256" key="2">
    <source>
        <dbReference type="SAM" id="SignalP"/>
    </source>
</evidence>
<dbReference type="OrthoDB" id="7029527at2"/>
<feature type="signal peptide" evidence="2">
    <location>
        <begin position="1"/>
        <end position="18"/>
    </location>
</feature>
<dbReference type="Proteomes" id="UP000183018">
    <property type="component" value="Unassembled WGS sequence"/>
</dbReference>
<dbReference type="EMBL" id="FORC01000001">
    <property type="protein sequence ID" value="SFI33871.1"/>
    <property type="molecule type" value="Genomic_DNA"/>
</dbReference>
<proteinExistence type="predicted"/>
<sequence length="254" mass="25352">MRKLILLAALCCPLAAVAAAVIEVDSHHFTRLPVQGNVLQLERVTVADSGTLLIPVGVSEVHIGELYLGHDAQIAIAPSNERLLLDIGTGQIAAGAQISAPGAPGTARQAALPGRTLVIRMQAVNTAPWLLDARGGRGAAGYAGLDGADGKAGGCAWGQASAGHDGQNGTDGHPGAPGGQIRLEVPSDFPVEHLQTRLEGGAGGAPGAAGNAGSGGASKGCWIYSTRAGLDGRPGLPGQPGAAGRAGRLDVVRF</sequence>
<gene>
    <name evidence="3" type="ORF">SAMN05216602_0822</name>
</gene>
<feature type="chain" id="PRO_5044372812" evidence="2">
    <location>
        <begin position="19"/>
        <end position="254"/>
    </location>
</feature>
<keyword evidence="2" id="KW-0732">Signal</keyword>
<reference evidence="4" key="1">
    <citation type="submission" date="2016-10" db="EMBL/GenBank/DDBJ databases">
        <authorList>
            <person name="Varghese N."/>
            <person name="Submissions S."/>
        </authorList>
    </citation>
    <scope>NUCLEOTIDE SEQUENCE [LARGE SCALE GENOMIC DNA]</scope>
    <source>
        <strain evidence="4">LMG 22563</strain>
    </source>
</reference>
<evidence type="ECO:0000256" key="1">
    <source>
        <dbReference type="SAM" id="MobiDB-lite"/>
    </source>
</evidence>
<accession>A0A1I3HE10</accession>
<name>A0A1I3HE10_9GAMM</name>
<evidence type="ECO:0000313" key="3">
    <source>
        <dbReference type="EMBL" id="SFI33871.1"/>
    </source>
</evidence>
<dbReference type="RefSeq" id="WP_074881097.1">
    <property type="nucleotide sequence ID" value="NZ_FORC01000001.1"/>
</dbReference>
<organism evidence="3 4">
    <name type="scientific">Phytopseudomonas argentinensis</name>
    <dbReference type="NCBI Taxonomy" id="289370"/>
    <lineage>
        <taxon>Bacteria</taxon>
        <taxon>Pseudomonadati</taxon>
        <taxon>Pseudomonadota</taxon>
        <taxon>Gammaproteobacteria</taxon>
        <taxon>Pseudomonadales</taxon>
        <taxon>Pseudomonadaceae</taxon>
        <taxon>Phytopseudomonas</taxon>
    </lineage>
</organism>